<dbReference type="EMBL" id="CP002085">
    <property type="protein sequence ID" value="ADK84262.1"/>
    <property type="molecule type" value="Genomic_DNA"/>
</dbReference>
<organism evidence="1 2">
    <name type="scientific">Desulfarculus baarsii (strain ATCC 33931 / DSM 2075 / LMG 7858 / VKM B-1802 / 2st14)</name>
    <dbReference type="NCBI Taxonomy" id="644282"/>
    <lineage>
        <taxon>Bacteria</taxon>
        <taxon>Pseudomonadati</taxon>
        <taxon>Thermodesulfobacteriota</taxon>
        <taxon>Desulfarculia</taxon>
        <taxon>Desulfarculales</taxon>
        <taxon>Desulfarculaceae</taxon>
        <taxon>Desulfarculus</taxon>
    </lineage>
</organism>
<evidence type="ECO:0000313" key="2">
    <source>
        <dbReference type="Proteomes" id="UP000009047"/>
    </source>
</evidence>
<dbReference type="InterPro" id="IPR007546">
    <property type="entry name" value="DUF503"/>
</dbReference>
<dbReference type="AlphaFoldDB" id="E1QFC6"/>
<evidence type="ECO:0000313" key="1">
    <source>
        <dbReference type="EMBL" id="ADK84262.1"/>
    </source>
</evidence>
<proteinExistence type="predicted"/>
<dbReference type="HOGENOM" id="CLU_149981_4_0_7"/>
<dbReference type="InterPro" id="IPR036746">
    <property type="entry name" value="TT1725-like_sf"/>
</dbReference>
<dbReference type="Gene3D" id="3.30.70.1120">
    <property type="entry name" value="TT1725-like"/>
    <property type="match status" value="1"/>
</dbReference>
<keyword evidence="2" id="KW-1185">Reference proteome</keyword>
<dbReference type="KEGG" id="dbr:Deba_0892"/>
<reference evidence="1 2" key="1">
    <citation type="journal article" date="2010" name="Stand. Genomic Sci.">
        <title>Complete genome sequence of Desulfarculus baarsii type strain (2st14).</title>
        <authorList>
            <person name="Sun H."/>
            <person name="Spring S."/>
            <person name="Lapidus A."/>
            <person name="Davenport K."/>
            <person name="Del Rio T.G."/>
            <person name="Tice H."/>
            <person name="Nolan M."/>
            <person name="Copeland A."/>
            <person name="Cheng J.F."/>
            <person name="Lucas S."/>
            <person name="Tapia R."/>
            <person name="Goodwin L."/>
            <person name="Pitluck S."/>
            <person name="Ivanova N."/>
            <person name="Pagani I."/>
            <person name="Mavromatis K."/>
            <person name="Ovchinnikova G."/>
            <person name="Pati A."/>
            <person name="Chen A."/>
            <person name="Palaniappan K."/>
            <person name="Hauser L."/>
            <person name="Chang Y.J."/>
            <person name="Jeffries C.D."/>
            <person name="Detter J.C."/>
            <person name="Han C."/>
            <person name="Rohde M."/>
            <person name="Brambilla E."/>
            <person name="Goker M."/>
            <person name="Woyke T."/>
            <person name="Bristow J."/>
            <person name="Eisen J.A."/>
            <person name="Markowitz V."/>
            <person name="Hugenholtz P."/>
            <person name="Kyrpides N.C."/>
            <person name="Klenk H.P."/>
            <person name="Land M."/>
        </authorList>
    </citation>
    <scope>NUCLEOTIDE SEQUENCE [LARGE SCALE GENOMIC DNA]</scope>
    <source>
        <strain evidence="2">ATCC 33931 / DSM 2075 / LMG 7858 / VKM B-1802 / 2st14</strain>
    </source>
</reference>
<evidence type="ECO:0008006" key="3">
    <source>
        <dbReference type="Google" id="ProtNLM"/>
    </source>
</evidence>
<dbReference type="Pfam" id="PF04456">
    <property type="entry name" value="DUF503"/>
    <property type="match status" value="1"/>
</dbReference>
<accession>E1QFC6</accession>
<dbReference type="OrthoDB" id="9809023at2"/>
<dbReference type="STRING" id="644282.Deba_0892"/>
<dbReference type="PANTHER" id="PTHR36441:SF1">
    <property type="entry name" value="DUF503 DOMAIN-CONTAINING PROTEIN"/>
    <property type="match status" value="1"/>
</dbReference>
<dbReference type="SUPFAM" id="SSF103007">
    <property type="entry name" value="Hypothetical protein TT1725"/>
    <property type="match status" value="1"/>
</dbReference>
<dbReference type="Proteomes" id="UP000009047">
    <property type="component" value="Chromosome"/>
</dbReference>
<dbReference type="eggNOG" id="COG1550">
    <property type="taxonomic scope" value="Bacteria"/>
</dbReference>
<name>E1QFC6_DESB2</name>
<dbReference type="PANTHER" id="PTHR36441">
    <property type="entry name" value="HYPOTHETICAL CYTOSOLIC PROTEIN"/>
    <property type="match status" value="1"/>
</dbReference>
<gene>
    <name evidence="1" type="ordered locus">Deba_0892</name>
</gene>
<sequence length="110" mass="12122">MYVGAMKLTLRAIGAGGLKDKRKIVRAILDRVRAKFNAAASEVGGQDLWQRIELGLAVCGNDPAFVQRQLDEIGRFVERLGLAELADTRVELINLKEMTWAPGAPDEWAT</sequence>
<protein>
    <recommendedName>
        <fullName evidence="3">DUF503 domain-containing protein</fullName>
    </recommendedName>
</protein>